<sequence>MHVKVTSEEETFHATLDEYYSLDKVTRDSAPADSELNKKLVKIQQSPSELLKLKLVGVGKILTRIFTLLFGILIALIMMPIKLGKIVKMR</sequence>
<evidence type="ECO:0000256" key="1">
    <source>
        <dbReference type="SAM" id="Phobius"/>
    </source>
</evidence>
<dbReference type="AlphaFoldDB" id="X1EPZ8"/>
<keyword evidence="1" id="KW-0472">Membrane</keyword>
<name>X1EPZ8_9ZZZZ</name>
<comment type="caution">
    <text evidence="2">The sequence shown here is derived from an EMBL/GenBank/DDBJ whole genome shotgun (WGS) entry which is preliminary data.</text>
</comment>
<protein>
    <submittedName>
        <fullName evidence="2">Uncharacterized protein</fullName>
    </submittedName>
</protein>
<evidence type="ECO:0000313" key="2">
    <source>
        <dbReference type="EMBL" id="GAH19194.1"/>
    </source>
</evidence>
<keyword evidence="1" id="KW-1133">Transmembrane helix</keyword>
<reference evidence="2" key="1">
    <citation type="journal article" date="2014" name="Front. Microbiol.">
        <title>High frequency of phylogenetically diverse reductive dehalogenase-homologous genes in deep subseafloor sedimentary metagenomes.</title>
        <authorList>
            <person name="Kawai M."/>
            <person name="Futagami T."/>
            <person name="Toyoda A."/>
            <person name="Takaki Y."/>
            <person name="Nishi S."/>
            <person name="Hori S."/>
            <person name="Arai W."/>
            <person name="Tsubouchi T."/>
            <person name="Morono Y."/>
            <person name="Uchiyama I."/>
            <person name="Ito T."/>
            <person name="Fujiyama A."/>
            <person name="Inagaki F."/>
            <person name="Takami H."/>
        </authorList>
    </citation>
    <scope>NUCLEOTIDE SEQUENCE</scope>
    <source>
        <strain evidence="2">Expedition CK06-06</strain>
    </source>
</reference>
<proteinExistence type="predicted"/>
<organism evidence="2">
    <name type="scientific">marine sediment metagenome</name>
    <dbReference type="NCBI Taxonomy" id="412755"/>
    <lineage>
        <taxon>unclassified sequences</taxon>
        <taxon>metagenomes</taxon>
        <taxon>ecological metagenomes</taxon>
    </lineage>
</organism>
<feature type="transmembrane region" description="Helical" evidence="1">
    <location>
        <begin position="61"/>
        <end position="81"/>
    </location>
</feature>
<gene>
    <name evidence="2" type="ORF">S03H2_01067</name>
</gene>
<dbReference type="EMBL" id="BARU01000287">
    <property type="protein sequence ID" value="GAH19194.1"/>
    <property type="molecule type" value="Genomic_DNA"/>
</dbReference>
<keyword evidence="1" id="KW-0812">Transmembrane</keyword>
<accession>X1EPZ8</accession>